<dbReference type="RefSeq" id="WP_271219094.1">
    <property type="nucleotide sequence ID" value="NZ_BAAAVD010000015.1"/>
</dbReference>
<accession>A0A9W6I491</accession>
<dbReference type="GO" id="GO:0005886">
    <property type="term" value="C:plasma membrane"/>
    <property type="evidence" value="ECO:0007669"/>
    <property type="project" value="UniProtKB-SubCell"/>
</dbReference>
<feature type="domain" description="ABC transmembrane type-1" evidence="8">
    <location>
        <begin position="99"/>
        <end position="328"/>
    </location>
</feature>
<evidence type="ECO:0000313" key="9">
    <source>
        <dbReference type="EMBL" id="GLK10684.1"/>
    </source>
</evidence>
<organism evidence="9 10">
    <name type="scientific">Streptosporangium carneum</name>
    <dbReference type="NCBI Taxonomy" id="47481"/>
    <lineage>
        <taxon>Bacteria</taxon>
        <taxon>Bacillati</taxon>
        <taxon>Actinomycetota</taxon>
        <taxon>Actinomycetes</taxon>
        <taxon>Streptosporangiales</taxon>
        <taxon>Streptosporangiaceae</taxon>
        <taxon>Streptosporangium</taxon>
    </lineage>
</organism>
<dbReference type="EMBL" id="BSEV01000008">
    <property type="protein sequence ID" value="GLK10684.1"/>
    <property type="molecule type" value="Genomic_DNA"/>
</dbReference>
<keyword evidence="2 7" id="KW-0813">Transport</keyword>
<feature type="transmembrane region" description="Helical" evidence="7">
    <location>
        <begin position="205"/>
        <end position="224"/>
    </location>
</feature>
<evidence type="ECO:0000256" key="5">
    <source>
        <dbReference type="ARBA" id="ARBA00022989"/>
    </source>
</evidence>
<dbReference type="GO" id="GO:0055085">
    <property type="term" value="P:transmembrane transport"/>
    <property type="evidence" value="ECO:0007669"/>
    <property type="project" value="InterPro"/>
</dbReference>
<evidence type="ECO:0000256" key="6">
    <source>
        <dbReference type="ARBA" id="ARBA00023136"/>
    </source>
</evidence>
<dbReference type="Gene3D" id="1.10.3720.10">
    <property type="entry name" value="MetI-like"/>
    <property type="match status" value="1"/>
</dbReference>
<feature type="transmembrane region" description="Helical" evidence="7">
    <location>
        <begin position="12"/>
        <end position="31"/>
    </location>
</feature>
<feature type="transmembrane region" description="Helical" evidence="7">
    <location>
        <begin position="304"/>
        <end position="324"/>
    </location>
</feature>
<dbReference type="Pfam" id="PF19300">
    <property type="entry name" value="BPD_transp_1_N"/>
    <property type="match status" value="1"/>
</dbReference>
<dbReference type="PANTHER" id="PTHR43163">
    <property type="entry name" value="DIPEPTIDE TRANSPORT SYSTEM PERMEASE PROTEIN DPPB-RELATED"/>
    <property type="match status" value="1"/>
</dbReference>
<dbReference type="InterPro" id="IPR035906">
    <property type="entry name" value="MetI-like_sf"/>
</dbReference>
<evidence type="ECO:0000256" key="2">
    <source>
        <dbReference type="ARBA" id="ARBA00022448"/>
    </source>
</evidence>
<dbReference type="PANTHER" id="PTHR43163:SF6">
    <property type="entry name" value="DIPEPTIDE TRANSPORT SYSTEM PERMEASE PROTEIN DPPB-RELATED"/>
    <property type="match status" value="1"/>
</dbReference>
<dbReference type="Pfam" id="PF00528">
    <property type="entry name" value="BPD_transp_1"/>
    <property type="match status" value="1"/>
</dbReference>
<name>A0A9W6I491_9ACTN</name>
<dbReference type="SUPFAM" id="SSF161098">
    <property type="entry name" value="MetI-like"/>
    <property type="match status" value="1"/>
</dbReference>
<reference evidence="9" key="2">
    <citation type="submission" date="2023-01" db="EMBL/GenBank/DDBJ databases">
        <authorList>
            <person name="Sun Q."/>
            <person name="Evtushenko L."/>
        </authorList>
    </citation>
    <scope>NUCLEOTIDE SEQUENCE</scope>
    <source>
        <strain evidence="9">VKM Ac-2007</strain>
    </source>
</reference>
<feature type="transmembrane region" description="Helical" evidence="7">
    <location>
        <begin position="105"/>
        <end position="126"/>
    </location>
</feature>
<evidence type="ECO:0000256" key="1">
    <source>
        <dbReference type="ARBA" id="ARBA00004651"/>
    </source>
</evidence>
<gene>
    <name evidence="9" type="ORF">GCM10017600_40900</name>
</gene>
<evidence type="ECO:0000256" key="3">
    <source>
        <dbReference type="ARBA" id="ARBA00022475"/>
    </source>
</evidence>
<evidence type="ECO:0000313" key="10">
    <source>
        <dbReference type="Proteomes" id="UP001143474"/>
    </source>
</evidence>
<keyword evidence="6 7" id="KW-0472">Membrane</keyword>
<keyword evidence="5 7" id="KW-1133">Transmembrane helix</keyword>
<keyword evidence="3" id="KW-1003">Cell membrane</keyword>
<dbReference type="AlphaFoldDB" id="A0A9W6I491"/>
<evidence type="ECO:0000259" key="8">
    <source>
        <dbReference type="PROSITE" id="PS50928"/>
    </source>
</evidence>
<dbReference type="Proteomes" id="UP001143474">
    <property type="component" value="Unassembled WGS sequence"/>
</dbReference>
<evidence type="ECO:0000256" key="4">
    <source>
        <dbReference type="ARBA" id="ARBA00022692"/>
    </source>
</evidence>
<comment type="similarity">
    <text evidence="7">Belongs to the binding-protein-dependent transport system permease family.</text>
</comment>
<dbReference type="PROSITE" id="PS50928">
    <property type="entry name" value="ABC_TM1"/>
    <property type="match status" value="1"/>
</dbReference>
<feature type="transmembrane region" description="Helical" evidence="7">
    <location>
        <begin position="259"/>
        <end position="284"/>
    </location>
</feature>
<dbReference type="InterPro" id="IPR000515">
    <property type="entry name" value="MetI-like"/>
</dbReference>
<dbReference type="InterPro" id="IPR045621">
    <property type="entry name" value="BPD_transp_1_N"/>
</dbReference>
<dbReference type="CDD" id="cd06261">
    <property type="entry name" value="TM_PBP2"/>
    <property type="match status" value="1"/>
</dbReference>
<sequence length="349" mass="37016">MDRRLTRYLLRRLWLVVLAVWGLATLVFFMIKAIPGDEAQSAAGITATPEQVEVVRERLGLNLPLWGQYLAYLGRLLHGDLGSSIFTFRPVTADLGGALPATVELVAAAVLLNLLIGVPVGMLAAAYERRRPDAAIRLGAIAGGALPLFWLGLILQHLFGARLGILPISGTQSMGMEAPRVTGMATVDSLLAGDLMGWWDAVQHLVLPAVTLSVPFIAFAVRLVRTSMITALEADHVVMARAKGASPLRVMLQHGLRTCLGPIVTLIGMQTGWMIGAAVLIEGVFGRPGVGAYLTEAVQQKDTFAVLGVVLFTGVTVTLVNLAVDLVQLVSDPRVRAAQLGASPLGAKA</sequence>
<protein>
    <submittedName>
        <fullName evidence="9">Peptide ABC transporter permease</fullName>
    </submittedName>
</protein>
<keyword evidence="4 7" id="KW-0812">Transmembrane</keyword>
<feature type="transmembrane region" description="Helical" evidence="7">
    <location>
        <begin position="138"/>
        <end position="159"/>
    </location>
</feature>
<keyword evidence="10" id="KW-1185">Reference proteome</keyword>
<reference evidence="9" key="1">
    <citation type="journal article" date="2014" name="Int. J. Syst. Evol. Microbiol.">
        <title>Complete genome sequence of Corynebacterium casei LMG S-19264T (=DSM 44701T), isolated from a smear-ripened cheese.</title>
        <authorList>
            <consortium name="US DOE Joint Genome Institute (JGI-PGF)"/>
            <person name="Walter F."/>
            <person name="Albersmeier A."/>
            <person name="Kalinowski J."/>
            <person name="Ruckert C."/>
        </authorList>
    </citation>
    <scope>NUCLEOTIDE SEQUENCE</scope>
    <source>
        <strain evidence="9">VKM Ac-2007</strain>
    </source>
</reference>
<proteinExistence type="inferred from homology"/>
<evidence type="ECO:0000256" key="7">
    <source>
        <dbReference type="RuleBase" id="RU363032"/>
    </source>
</evidence>
<comment type="subcellular location">
    <subcellularLocation>
        <location evidence="1 7">Cell membrane</location>
        <topology evidence="1 7">Multi-pass membrane protein</topology>
    </subcellularLocation>
</comment>
<comment type="caution">
    <text evidence="9">The sequence shown here is derived from an EMBL/GenBank/DDBJ whole genome shotgun (WGS) entry which is preliminary data.</text>
</comment>